<evidence type="ECO:0000313" key="15">
    <source>
        <dbReference type="Proteomes" id="UP001499974"/>
    </source>
</evidence>
<dbReference type="Gene3D" id="3.40.50.620">
    <property type="entry name" value="HUPs"/>
    <property type="match status" value="1"/>
</dbReference>
<evidence type="ECO:0000256" key="2">
    <source>
        <dbReference type="ARBA" id="ARBA00011245"/>
    </source>
</evidence>
<comment type="caution">
    <text evidence="14">The sequence shown here is derived from an EMBL/GenBank/DDBJ whole genome shotgun (WGS) entry which is preliminary data.</text>
</comment>
<protein>
    <recommendedName>
        <fullName evidence="12">Cysteine--tRNA ligase</fullName>
        <ecNumber evidence="12">6.1.1.16</ecNumber>
    </recommendedName>
    <alternativeName>
        <fullName evidence="12">Cysteinyl-tRNA synthetase</fullName>
        <shortName evidence="12">CysRS</shortName>
    </alternativeName>
</protein>
<evidence type="ECO:0000256" key="6">
    <source>
        <dbReference type="ARBA" id="ARBA00022741"/>
    </source>
</evidence>
<sequence length="469" mass="51637">MTFRLYDTATREVRDFVPLQEGKAGLYVCGLTVQSEPHVGHVRSGVNFDVLQRWLRHLGYDVSFIRNVTDIDDKILAKAEALGRPWYAHAAAMKRELDKAYAALNVAPPTYEPAATGHVPEMIEIIERLIALDHAYAPEDGTGDVYFDVRSWPQYGELTHQRIDDMEAAGDADPRGKRDPRDFALWKGWKKDSEPETASWPSPWGRGRPGWHIECSAMAGKYLGPAFDIHGGGVDLRFPHHENEQAQSRAAGHPFASYWMHNAWITTAGEKMSKSLGNSLTIPAVLETYRGIELRYYLVAAHYRSHVEFSFEALDEAAVGFRRIENFLERTAVTVPGELPQTFTDAMNDDLGTPAAVAVLYDAVREGNRLLDGGDAAQAQVRAGSVLAMLDVLGLNPADPAWGTASGDDQQLTEAVDVLVRGLLDRRAQARADKDFAAADAIRDQIKAAGIAITDTPDGPTWSLEAGTK</sequence>
<dbReference type="InterPro" id="IPR056411">
    <property type="entry name" value="CysS_C"/>
</dbReference>
<feature type="short sequence motif" description="'HIGH' region" evidence="12">
    <location>
        <begin position="31"/>
        <end position="41"/>
    </location>
</feature>
<dbReference type="InterPro" id="IPR015273">
    <property type="entry name" value="Cys-tRNA-synt_Ia_DALR"/>
</dbReference>
<keyword evidence="9 12" id="KW-0648">Protein biosynthesis</keyword>
<keyword evidence="7 12" id="KW-0862">Zinc</keyword>
<comment type="subunit">
    <text evidence="2 12">Monomer.</text>
</comment>
<evidence type="ECO:0000313" key="14">
    <source>
        <dbReference type="EMBL" id="GAA4708874.1"/>
    </source>
</evidence>
<accession>A0ABP8XME9</accession>
<keyword evidence="15" id="KW-1185">Reference proteome</keyword>
<dbReference type="EMBL" id="BAABKM010000002">
    <property type="protein sequence ID" value="GAA4708874.1"/>
    <property type="molecule type" value="Genomic_DNA"/>
</dbReference>
<dbReference type="EC" id="6.1.1.16" evidence="12"/>
<feature type="short sequence motif" description="'KMSKS' region" evidence="12">
    <location>
        <begin position="271"/>
        <end position="275"/>
    </location>
</feature>
<dbReference type="NCBIfam" id="TIGR00435">
    <property type="entry name" value="cysS"/>
    <property type="match status" value="1"/>
</dbReference>
<evidence type="ECO:0000256" key="1">
    <source>
        <dbReference type="ARBA" id="ARBA00005594"/>
    </source>
</evidence>
<gene>
    <name evidence="12 14" type="primary">cysS</name>
    <name evidence="14" type="ORF">GCM10023349_29610</name>
</gene>
<dbReference type="Gene3D" id="1.20.120.640">
    <property type="entry name" value="Anticodon-binding domain of a subclass of class I aminoacyl-tRNA synthetases"/>
    <property type="match status" value="1"/>
</dbReference>
<dbReference type="PRINTS" id="PR00983">
    <property type="entry name" value="TRNASYNTHCYS"/>
</dbReference>
<feature type="domain" description="Cysteinyl-tRNA synthetase class Ia DALR" evidence="13">
    <location>
        <begin position="342"/>
        <end position="403"/>
    </location>
</feature>
<proteinExistence type="inferred from homology"/>
<evidence type="ECO:0000256" key="4">
    <source>
        <dbReference type="ARBA" id="ARBA00022598"/>
    </source>
</evidence>
<keyword evidence="4 12" id="KW-0436">Ligase</keyword>
<comment type="cofactor">
    <cofactor evidence="12">
        <name>Zn(2+)</name>
        <dbReference type="ChEBI" id="CHEBI:29105"/>
    </cofactor>
    <text evidence="12">Binds 1 zinc ion per subunit.</text>
</comment>
<dbReference type="InterPro" id="IPR032678">
    <property type="entry name" value="tRNA-synt_1_cat_dom"/>
</dbReference>
<evidence type="ECO:0000256" key="10">
    <source>
        <dbReference type="ARBA" id="ARBA00023146"/>
    </source>
</evidence>
<name>A0ABP8XME9_9ACTN</name>
<evidence type="ECO:0000256" key="9">
    <source>
        <dbReference type="ARBA" id="ARBA00022917"/>
    </source>
</evidence>
<dbReference type="SMART" id="SM00840">
    <property type="entry name" value="DALR_2"/>
    <property type="match status" value="1"/>
</dbReference>
<evidence type="ECO:0000259" key="13">
    <source>
        <dbReference type="SMART" id="SM00840"/>
    </source>
</evidence>
<feature type="binding site" evidence="12">
    <location>
        <position position="215"/>
    </location>
    <ligand>
        <name>Zn(2+)</name>
        <dbReference type="ChEBI" id="CHEBI:29105"/>
    </ligand>
</feature>
<dbReference type="Pfam" id="PF23493">
    <property type="entry name" value="CysS_C"/>
    <property type="match status" value="1"/>
</dbReference>
<keyword evidence="10 12" id="KW-0030">Aminoacyl-tRNA synthetase</keyword>
<evidence type="ECO:0000256" key="8">
    <source>
        <dbReference type="ARBA" id="ARBA00022840"/>
    </source>
</evidence>
<dbReference type="Proteomes" id="UP001499974">
    <property type="component" value="Unassembled WGS sequence"/>
</dbReference>
<dbReference type="HAMAP" id="MF_00041">
    <property type="entry name" value="Cys_tRNA_synth"/>
    <property type="match status" value="1"/>
</dbReference>
<dbReference type="InterPro" id="IPR009080">
    <property type="entry name" value="tRNAsynth_Ia_anticodon-bd"/>
</dbReference>
<dbReference type="SUPFAM" id="SSF52374">
    <property type="entry name" value="Nucleotidylyl transferase"/>
    <property type="match status" value="1"/>
</dbReference>
<feature type="binding site" evidence="12">
    <location>
        <position position="274"/>
    </location>
    <ligand>
        <name>ATP</name>
        <dbReference type="ChEBI" id="CHEBI:30616"/>
    </ligand>
</feature>
<keyword evidence="8 12" id="KW-0067">ATP-binding</keyword>
<evidence type="ECO:0000256" key="12">
    <source>
        <dbReference type="HAMAP-Rule" id="MF_00041"/>
    </source>
</evidence>
<evidence type="ECO:0000256" key="3">
    <source>
        <dbReference type="ARBA" id="ARBA00022490"/>
    </source>
</evidence>
<evidence type="ECO:0000256" key="7">
    <source>
        <dbReference type="ARBA" id="ARBA00022833"/>
    </source>
</evidence>
<dbReference type="Pfam" id="PF01406">
    <property type="entry name" value="tRNA-synt_1e"/>
    <property type="match status" value="1"/>
</dbReference>
<dbReference type="PANTHER" id="PTHR10890:SF30">
    <property type="entry name" value="CYSTEINE--TRNA LIGASE"/>
    <property type="match status" value="1"/>
</dbReference>
<dbReference type="InterPro" id="IPR015803">
    <property type="entry name" value="Cys-tRNA-ligase"/>
</dbReference>
<comment type="subcellular location">
    <subcellularLocation>
        <location evidence="12">Cytoplasm</location>
    </subcellularLocation>
</comment>
<dbReference type="CDD" id="cd00672">
    <property type="entry name" value="CysRS_core"/>
    <property type="match status" value="1"/>
</dbReference>
<dbReference type="SUPFAM" id="SSF47323">
    <property type="entry name" value="Anticodon-binding domain of a subclass of class I aminoacyl-tRNA synthetases"/>
    <property type="match status" value="1"/>
</dbReference>
<feature type="binding site" evidence="12">
    <location>
        <position position="240"/>
    </location>
    <ligand>
        <name>Zn(2+)</name>
        <dbReference type="ChEBI" id="CHEBI:29105"/>
    </ligand>
</feature>
<comment type="similarity">
    <text evidence="1 12">Belongs to the class-I aminoacyl-tRNA synthetase family.</text>
</comment>
<evidence type="ECO:0000256" key="11">
    <source>
        <dbReference type="ARBA" id="ARBA00047398"/>
    </source>
</evidence>
<feature type="binding site" evidence="12">
    <location>
        <position position="29"/>
    </location>
    <ligand>
        <name>Zn(2+)</name>
        <dbReference type="ChEBI" id="CHEBI:29105"/>
    </ligand>
</feature>
<keyword evidence="5 12" id="KW-0479">Metal-binding</keyword>
<evidence type="ECO:0000256" key="5">
    <source>
        <dbReference type="ARBA" id="ARBA00022723"/>
    </source>
</evidence>
<keyword evidence="3 12" id="KW-0963">Cytoplasm</keyword>
<dbReference type="InterPro" id="IPR024909">
    <property type="entry name" value="Cys-tRNA/MSH_ligase"/>
</dbReference>
<dbReference type="RefSeq" id="WP_345522134.1">
    <property type="nucleotide sequence ID" value="NZ_BAABKM010000002.1"/>
</dbReference>
<dbReference type="PANTHER" id="PTHR10890">
    <property type="entry name" value="CYSTEINYL-TRNA SYNTHETASE"/>
    <property type="match status" value="1"/>
</dbReference>
<keyword evidence="6 12" id="KW-0547">Nucleotide-binding</keyword>
<dbReference type="Pfam" id="PF09190">
    <property type="entry name" value="DALR_2"/>
    <property type="match status" value="1"/>
</dbReference>
<dbReference type="InterPro" id="IPR014729">
    <property type="entry name" value="Rossmann-like_a/b/a_fold"/>
</dbReference>
<comment type="catalytic activity">
    <reaction evidence="11 12">
        <text>tRNA(Cys) + L-cysteine + ATP = L-cysteinyl-tRNA(Cys) + AMP + diphosphate</text>
        <dbReference type="Rhea" id="RHEA:17773"/>
        <dbReference type="Rhea" id="RHEA-COMP:9661"/>
        <dbReference type="Rhea" id="RHEA-COMP:9679"/>
        <dbReference type="ChEBI" id="CHEBI:30616"/>
        <dbReference type="ChEBI" id="CHEBI:33019"/>
        <dbReference type="ChEBI" id="CHEBI:35235"/>
        <dbReference type="ChEBI" id="CHEBI:78442"/>
        <dbReference type="ChEBI" id="CHEBI:78517"/>
        <dbReference type="ChEBI" id="CHEBI:456215"/>
        <dbReference type="EC" id="6.1.1.16"/>
    </reaction>
</comment>
<dbReference type="GO" id="GO:0016874">
    <property type="term" value="F:ligase activity"/>
    <property type="evidence" value="ECO:0007669"/>
    <property type="project" value="UniProtKB-KW"/>
</dbReference>
<feature type="binding site" evidence="12">
    <location>
        <position position="244"/>
    </location>
    <ligand>
        <name>Zn(2+)</name>
        <dbReference type="ChEBI" id="CHEBI:29105"/>
    </ligand>
</feature>
<reference evidence="15" key="1">
    <citation type="journal article" date="2019" name="Int. J. Syst. Evol. Microbiol.">
        <title>The Global Catalogue of Microorganisms (GCM) 10K type strain sequencing project: providing services to taxonomists for standard genome sequencing and annotation.</title>
        <authorList>
            <consortium name="The Broad Institute Genomics Platform"/>
            <consortium name="The Broad Institute Genome Sequencing Center for Infectious Disease"/>
            <person name="Wu L."/>
            <person name="Ma J."/>
        </authorList>
    </citation>
    <scope>NUCLEOTIDE SEQUENCE [LARGE SCALE GENOMIC DNA]</scope>
    <source>
        <strain evidence="15">JCM 18531</strain>
    </source>
</reference>
<organism evidence="14 15">
    <name type="scientific">Nocardioides conyzicola</name>
    <dbReference type="NCBI Taxonomy" id="1651781"/>
    <lineage>
        <taxon>Bacteria</taxon>
        <taxon>Bacillati</taxon>
        <taxon>Actinomycetota</taxon>
        <taxon>Actinomycetes</taxon>
        <taxon>Propionibacteriales</taxon>
        <taxon>Nocardioidaceae</taxon>
        <taxon>Nocardioides</taxon>
    </lineage>
</organism>